<dbReference type="PANTHER" id="PTHR12924">
    <property type="entry name" value="TRANSLOCON-ASSOCIATED PROTEIN, ALPHA SUBUNIT"/>
    <property type="match status" value="1"/>
</dbReference>
<dbReference type="EMBL" id="JALJAT010000001">
    <property type="protein sequence ID" value="KAK4475137.1"/>
    <property type="molecule type" value="Genomic_DNA"/>
</dbReference>
<evidence type="ECO:0000256" key="1">
    <source>
        <dbReference type="SAM" id="Phobius"/>
    </source>
</evidence>
<evidence type="ECO:0000313" key="4">
    <source>
        <dbReference type="Proteomes" id="UP001292079"/>
    </source>
</evidence>
<keyword evidence="1" id="KW-0472">Membrane</keyword>
<keyword evidence="2" id="KW-0732">Signal</keyword>
<keyword evidence="1" id="KW-1133">Transmembrane helix</keyword>
<comment type="caution">
    <text evidence="3">The sequence shown here is derived from an EMBL/GenBank/DDBJ whole genome shotgun (WGS) entry which is preliminary data.</text>
</comment>
<reference evidence="3" key="1">
    <citation type="submission" date="2022-04" db="EMBL/GenBank/DDBJ databases">
        <authorList>
            <person name="Xu L."/>
            <person name="Lv Z."/>
        </authorList>
    </citation>
    <scope>NUCLEOTIDE SEQUENCE</scope>
    <source>
        <strain evidence="3">LV_2022a</strain>
    </source>
</reference>
<evidence type="ECO:0008006" key="5">
    <source>
        <dbReference type="Google" id="ProtNLM"/>
    </source>
</evidence>
<feature type="chain" id="PRO_5042254226" description="Signal sequence receptor subunit alpha" evidence="2">
    <location>
        <begin position="26"/>
        <end position="269"/>
    </location>
</feature>
<keyword evidence="4" id="KW-1185">Reference proteome</keyword>
<feature type="signal peptide" evidence="2">
    <location>
        <begin position="1"/>
        <end position="25"/>
    </location>
</feature>
<dbReference type="PANTHER" id="PTHR12924:SF0">
    <property type="entry name" value="TRANSLOCON-ASSOCIATED PROTEIN SUBUNIT ALPHA"/>
    <property type="match status" value="1"/>
</dbReference>
<dbReference type="AlphaFoldDB" id="A0AAE2D8M4"/>
<feature type="transmembrane region" description="Helical" evidence="1">
    <location>
        <begin position="192"/>
        <end position="214"/>
    </location>
</feature>
<sequence length="269" mass="30655">MHLMYAYIAFCFLLLFSICVSSSLADDATVLSEEDSSLLPTVTNEHDVYKGSPAVSVLVAFSKPAYGLYSGRREMNLPAGEVSSLVASLANTNPPDKEQFRLDFIEGALHYPLYYDYHIQNFTRQLLHGTLEPGQEISLYYRFKPSPELAGRSFDLSIVVYYHDNNNIYYSHKLFNQTVNLFETEEGVDTELIFLVILVIALSIAILIGIWHWFTSIAHKRQPTKKSSKVIEDDSDSVVENEYLALINSKPEIKKGRSEQTIRRRQGRR</sequence>
<name>A0AAE2D8M4_SCHME</name>
<evidence type="ECO:0000256" key="2">
    <source>
        <dbReference type="SAM" id="SignalP"/>
    </source>
</evidence>
<gene>
    <name evidence="3" type="ORF">MN116_002223</name>
</gene>
<proteinExistence type="predicted"/>
<reference evidence="3" key="2">
    <citation type="journal article" date="2023" name="Infect Dis Poverty">
        <title>Chromosome-scale genome of the human blood fluke Schistosoma mekongi and its implications for public health.</title>
        <authorList>
            <person name="Zhou M."/>
            <person name="Xu L."/>
            <person name="Xu D."/>
            <person name="Chen W."/>
            <person name="Khan J."/>
            <person name="Hu Y."/>
            <person name="Huang H."/>
            <person name="Wei H."/>
            <person name="Zhang Y."/>
            <person name="Chusongsang P."/>
            <person name="Tanasarnprasert K."/>
            <person name="Hu X."/>
            <person name="Limpanont Y."/>
            <person name="Lv Z."/>
        </authorList>
    </citation>
    <scope>NUCLEOTIDE SEQUENCE</scope>
    <source>
        <strain evidence="3">LV_2022a</strain>
    </source>
</reference>
<organism evidence="3 4">
    <name type="scientific">Schistosoma mekongi</name>
    <name type="common">Parasitic worm</name>
    <dbReference type="NCBI Taxonomy" id="38744"/>
    <lineage>
        <taxon>Eukaryota</taxon>
        <taxon>Metazoa</taxon>
        <taxon>Spiralia</taxon>
        <taxon>Lophotrochozoa</taxon>
        <taxon>Platyhelminthes</taxon>
        <taxon>Trematoda</taxon>
        <taxon>Digenea</taxon>
        <taxon>Strigeidida</taxon>
        <taxon>Schistosomatoidea</taxon>
        <taxon>Schistosomatidae</taxon>
        <taxon>Schistosoma</taxon>
    </lineage>
</organism>
<dbReference type="Proteomes" id="UP001292079">
    <property type="component" value="Unassembled WGS sequence"/>
</dbReference>
<dbReference type="GO" id="GO:0005783">
    <property type="term" value="C:endoplasmic reticulum"/>
    <property type="evidence" value="ECO:0007669"/>
    <property type="project" value="TreeGrafter"/>
</dbReference>
<evidence type="ECO:0000313" key="3">
    <source>
        <dbReference type="EMBL" id="KAK4475137.1"/>
    </source>
</evidence>
<accession>A0AAE2D8M4</accession>
<keyword evidence="1" id="KW-0812">Transmembrane</keyword>
<protein>
    <recommendedName>
        <fullName evidence="5">Signal sequence receptor subunit alpha</fullName>
    </recommendedName>
</protein>